<sequence>MKTIIRLKRYRNPRTEVCVHCGMNASLGFTSYGILGCMFCQGKVDNYIRANFNIVKEGR</sequence>
<organism evidence="1">
    <name type="scientific">marine sediment metagenome</name>
    <dbReference type="NCBI Taxonomy" id="412755"/>
    <lineage>
        <taxon>unclassified sequences</taxon>
        <taxon>metagenomes</taxon>
        <taxon>ecological metagenomes</taxon>
    </lineage>
</organism>
<comment type="caution">
    <text evidence="1">The sequence shown here is derived from an EMBL/GenBank/DDBJ whole genome shotgun (WGS) entry which is preliminary data.</text>
</comment>
<dbReference type="EMBL" id="LAZR01000317">
    <property type="protein sequence ID" value="KKN75000.1"/>
    <property type="molecule type" value="Genomic_DNA"/>
</dbReference>
<accession>A0A0F9T164</accession>
<protein>
    <submittedName>
        <fullName evidence="1">Uncharacterized protein</fullName>
    </submittedName>
</protein>
<dbReference type="AlphaFoldDB" id="A0A0F9T164"/>
<reference evidence="1" key="1">
    <citation type="journal article" date="2015" name="Nature">
        <title>Complex archaea that bridge the gap between prokaryotes and eukaryotes.</title>
        <authorList>
            <person name="Spang A."/>
            <person name="Saw J.H."/>
            <person name="Jorgensen S.L."/>
            <person name="Zaremba-Niedzwiedzka K."/>
            <person name="Martijn J."/>
            <person name="Lind A.E."/>
            <person name="van Eijk R."/>
            <person name="Schleper C."/>
            <person name="Guy L."/>
            <person name="Ettema T.J."/>
        </authorList>
    </citation>
    <scope>NUCLEOTIDE SEQUENCE</scope>
</reference>
<gene>
    <name evidence="1" type="ORF">LCGC14_0385020</name>
</gene>
<proteinExistence type="predicted"/>
<evidence type="ECO:0000313" key="1">
    <source>
        <dbReference type="EMBL" id="KKN75000.1"/>
    </source>
</evidence>
<name>A0A0F9T164_9ZZZZ</name>